<proteinExistence type="predicted"/>
<dbReference type="NCBIfam" id="TIGR00254">
    <property type="entry name" value="GGDEF"/>
    <property type="match status" value="1"/>
</dbReference>
<evidence type="ECO:0000259" key="4">
    <source>
        <dbReference type="PROSITE" id="PS50887"/>
    </source>
</evidence>
<dbReference type="PANTHER" id="PTHR45138">
    <property type="entry name" value="REGULATORY COMPONENTS OF SENSORY TRANSDUCTION SYSTEM"/>
    <property type="match status" value="1"/>
</dbReference>
<evidence type="ECO:0000313" key="6">
    <source>
        <dbReference type="Proteomes" id="UP000015527"/>
    </source>
</evidence>
<dbReference type="PROSITE" id="PS50887">
    <property type="entry name" value="GGDEF"/>
    <property type="match status" value="1"/>
</dbReference>
<dbReference type="eggNOG" id="COG3706">
    <property type="taxonomic scope" value="Bacteria"/>
</dbReference>
<comment type="catalytic activity">
    <reaction evidence="2">
        <text>2 GTP = 3',3'-c-di-GMP + 2 diphosphate</text>
        <dbReference type="Rhea" id="RHEA:24898"/>
        <dbReference type="ChEBI" id="CHEBI:33019"/>
        <dbReference type="ChEBI" id="CHEBI:37565"/>
        <dbReference type="ChEBI" id="CHEBI:58805"/>
        <dbReference type="EC" id="2.7.7.65"/>
    </reaction>
</comment>
<keyword evidence="3" id="KW-0472">Membrane</keyword>
<dbReference type="GO" id="GO:0052621">
    <property type="term" value="F:diguanylate cyclase activity"/>
    <property type="evidence" value="ECO:0007669"/>
    <property type="project" value="UniProtKB-EC"/>
</dbReference>
<dbReference type="InterPro" id="IPR043128">
    <property type="entry name" value="Rev_trsase/Diguanyl_cyclase"/>
</dbReference>
<feature type="transmembrane region" description="Helical" evidence="3">
    <location>
        <begin position="12"/>
        <end position="33"/>
    </location>
</feature>
<organism evidence="5 6">
    <name type="scientific">Novosphingobium lindaniclasticum LE124</name>
    <dbReference type="NCBI Taxonomy" id="1096930"/>
    <lineage>
        <taxon>Bacteria</taxon>
        <taxon>Pseudomonadati</taxon>
        <taxon>Pseudomonadota</taxon>
        <taxon>Alphaproteobacteria</taxon>
        <taxon>Sphingomonadales</taxon>
        <taxon>Sphingomonadaceae</taxon>
        <taxon>Novosphingobium</taxon>
    </lineage>
</organism>
<dbReference type="InterPro" id="IPR029787">
    <property type="entry name" value="Nucleotide_cyclase"/>
</dbReference>
<accession>T0JCM9</accession>
<dbReference type="EMBL" id="ATHL01000006">
    <property type="protein sequence ID" value="EQB19644.1"/>
    <property type="molecule type" value="Genomic_DNA"/>
</dbReference>
<dbReference type="Proteomes" id="UP000015527">
    <property type="component" value="Unassembled WGS sequence"/>
</dbReference>
<feature type="transmembrane region" description="Helical" evidence="3">
    <location>
        <begin position="39"/>
        <end position="59"/>
    </location>
</feature>
<evidence type="ECO:0000313" key="5">
    <source>
        <dbReference type="EMBL" id="EQB19644.1"/>
    </source>
</evidence>
<dbReference type="GO" id="GO:0043709">
    <property type="term" value="P:cell adhesion involved in single-species biofilm formation"/>
    <property type="evidence" value="ECO:0007669"/>
    <property type="project" value="TreeGrafter"/>
</dbReference>
<dbReference type="EC" id="2.7.7.65" evidence="1"/>
<dbReference type="SUPFAM" id="SSF55073">
    <property type="entry name" value="Nucleotide cyclase"/>
    <property type="match status" value="1"/>
</dbReference>
<sequence>MKSQGWRNVAAGTALSVAGAAVLLQIAALLPGLGISTQFIVSGLIVALAVSAPVCLVLLRQQARIAGLHSDLAQAFQRLERSAQVDGMTGLTNRDVFIEMTRDAMADRAGWLIVADVDHFKQINDDFGHGVGDRVLVAIGDAIQGNLRAGDLCGRLGGEEFGLFLHARGGREAHAAAERLRRTVSELGISTFAGGEIAPTLSLGIAASQGLTFSEVMRRADEALYEAKRQGRNRTVLASEPTTENHLRLVAAKA</sequence>
<reference evidence="5 6" key="1">
    <citation type="journal article" date="2013" name="Genome Announc.">
        <title>Genome Sequence of Novosphingobium lindaniclasticum LE124T, Isolated from a Hexachlorocyclohexane Dumpsite.</title>
        <authorList>
            <person name="Saxena A."/>
            <person name="Nayyar N."/>
            <person name="Sangwan N."/>
            <person name="Kumari R."/>
            <person name="Khurana J.P."/>
            <person name="Lal R."/>
        </authorList>
    </citation>
    <scope>NUCLEOTIDE SEQUENCE [LARGE SCALE GENOMIC DNA]</scope>
    <source>
        <strain evidence="5 6">LE124</strain>
    </source>
</reference>
<dbReference type="PATRIC" id="fig|1096930.3.peg.144"/>
<evidence type="ECO:0000256" key="1">
    <source>
        <dbReference type="ARBA" id="ARBA00012528"/>
    </source>
</evidence>
<keyword evidence="6" id="KW-1185">Reference proteome</keyword>
<dbReference type="GO" id="GO:0005886">
    <property type="term" value="C:plasma membrane"/>
    <property type="evidence" value="ECO:0007669"/>
    <property type="project" value="TreeGrafter"/>
</dbReference>
<keyword evidence="3" id="KW-1133">Transmembrane helix</keyword>
<evidence type="ECO:0000256" key="3">
    <source>
        <dbReference type="SAM" id="Phobius"/>
    </source>
</evidence>
<dbReference type="Gene3D" id="3.30.70.270">
    <property type="match status" value="1"/>
</dbReference>
<dbReference type="CDD" id="cd01949">
    <property type="entry name" value="GGDEF"/>
    <property type="match status" value="1"/>
</dbReference>
<feature type="domain" description="GGDEF" evidence="4">
    <location>
        <begin position="108"/>
        <end position="240"/>
    </location>
</feature>
<dbReference type="PANTHER" id="PTHR45138:SF9">
    <property type="entry name" value="DIGUANYLATE CYCLASE DGCM-RELATED"/>
    <property type="match status" value="1"/>
</dbReference>
<name>T0JCM9_9SPHN</name>
<protein>
    <recommendedName>
        <fullName evidence="1">diguanylate cyclase</fullName>
        <ecNumber evidence="1">2.7.7.65</ecNumber>
    </recommendedName>
</protein>
<keyword evidence="3" id="KW-0812">Transmembrane</keyword>
<dbReference type="FunFam" id="3.30.70.270:FF:000001">
    <property type="entry name" value="Diguanylate cyclase domain protein"/>
    <property type="match status" value="1"/>
</dbReference>
<dbReference type="Pfam" id="PF00990">
    <property type="entry name" value="GGDEF"/>
    <property type="match status" value="1"/>
</dbReference>
<comment type="caution">
    <text evidence="5">The sequence shown here is derived from an EMBL/GenBank/DDBJ whole genome shotgun (WGS) entry which is preliminary data.</text>
</comment>
<dbReference type="GO" id="GO:1902201">
    <property type="term" value="P:negative regulation of bacterial-type flagellum-dependent cell motility"/>
    <property type="evidence" value="ECO:0007669"/>
    <property type="project" value="TreeGrafter"/>
</dbReference>
<dbReference type="SMART" id="SM00267">
    <property type="entry name" value="GGDEF"/>
    <property type="match status" value="1"/>
</dbReference>
<dbReference type="OrthoDB" id="384661at2"/>
<gene>
    <name evidence="5" type="ORF">L284_00710</name>
</gene>
<dbReference type="AlphaFoldDB" id="T0JCM9"/>
<evidence type="ECO:0000256" key="2">
    <source>
        <dbReference type="ARBA" id="ARBA00034247"/>
    </source>
</evidence>
<dbReference type="RefSeq" id="WP_021232140.1">
    <property type="nucleotide sequence ID" value="NZ_ATHL01000006.1"/>
</dbReference>
<dbReference type="InterPro" id="IPR050469">
    <property type="entry name" value="Diguanylate_Cyclase"/>
</dbReference>
<dbReference type="InterPro" id="IPR000160">
    <property type="entry name" value="GGDEF_dom"/>
</dbReference>